<keyword evidence="2" id="KW-1185">Reference proteome</keyword>
<proteinExistence type="predicted"/>
<sequence length="361" mass="39392">MRREKVIEERLRSHRLSAPAQNVTDAARHMLAVQAQEFWGGRLALAARTKGDPTMREVDAAFDRGEIVRSWTMRGTIHAIPAADLGWVLGLTGERQIRQGAAVHRREGIDDEVVVRAERIARAALRGRDQLTRKELFAAFDAGGVPTAGQRSYHVLTRLSMNPVIVQGPVVPRDGAPTREQYFVLVDEWIPDAAAPADPLAEFFVRFIASHGPAGARDFAWWSGLPLGVARAAESAAAASDRLIVTDDGPEQTYVAAGPRPRRSPNAHEVVALPPFEEYYISYADRTVSCSPEFLAAVGPGVNGMVRPVILARGAIIGVWTHSLAVGRHEDDPLPELFAPDAATHAEVVDALARYRRFVTA</sequence>
<dbReference type="EMBL" id="BAAAOF010000003">
    <property type="protein sequence ID" value="GAA1927427.1"/>
    <property type="molecule type" value="Genomic_DNA"/>
</dbReference>
<name>A0ABN2PP09_9MICO</name>
<dbReference type="PANTHER" id="PTHR38479">
    <property type="entry name" value="LMO0824 PROTEIN"/>
    <property type="match status" value="1"/>
</dbReference>
<accession>A0ABN2PP09</accession>
<keyword evidence="1" id="KW-0238">DNA-binding</keyword>
<dbReference type="Proteomes" id="UP001501343">
    <property type="component" value="Unassembled WGS sequence"/>
</dbReference>
<organism evidence="1 2">
    <name type="scientific">Microbacterium aoyamense</name>
    <dbReference type="NCBI Taxonomy" id="344166"/>
    <lineage>
        <taxon>Bacteria</taxon>
        <taxon>Bacillati</taxon>
        <taxon>Actinomycetota</taxon>
        <taxon>Actinomycetes</taxon>
        <taxon>Micrococcales</taxon>
        <taxon>Microbacteriaceae</taxon>
        <taxon>Microbacterium</taxon>
    </lineage>
</organism>
<dbReference type="GO" id="GO:0003677">
    <property type="term" value="F:DNA binding"/>
    <property type="evidence" value="ECO:0007669"/>
    <property type="project" value="UniProtKB-KW"/>
</dbReference>
<comment type="caution">
    <text evidence="1">The sequence shown here is derived from an EMBL/GenBank/DDBJ whole genome shotgun (WGS) entry which is preliminary data.</text>
</comment>
<protein>
    <submittedName>
        <fullName evidence="1">Winged helix DNA-binding domain-containing protein</fullName>
    </submittedName>
</protein>
<dbReference type="PANTHER" id="PTHR38479:SF2">
    <property type="entry name" value="WINGED HELIX DNA-BINDING DOMAIN-CONTAINING PROTEIN"/>
    <property type="match status" value="1"/>
</dbReference>
<gene>
    <name evidence="1" type="ORF">GCM10009775_19440</name>
</gene>
<dbReference type="RefSeq" id="WP_248150973.1">
    <property type="nucleotide sequence ID" value="NZ_BAAAOF010000003.1"/>
</dbReference>
<evidence type="ECO:0000313" key="2">
    <source>
        <dbReference type="Proteomes" id="UP001501343"/>
    </source>
</evidence>
<reference evidence="1 2" key="1">
    <citation type="journal article" date="2019" name="Int. J. Syst. Evol. Microbiol.">
        <title>The Global Catalogue of Microorganisms (GCM) 10K type strain sequencing project: providing services to taxonomists for standard genome sequencing and annotation.</title>
        <authorList>
            <consortium name="The Broad Institute Genomics Platform"/>
            <consortium name="The Broad Institute Genome Sequencing Center for Infectious Disease"/>
            <person name="Wu L."/>
            <person name="Ma J."/>
        </authorList>
    </citation>
    <scope>NUCLEOTIDE SEQUENCE [LARGE SCALE GENOMIC DNA]</scope>
    <source>
        <strain evidence="1 2">JCM 14900</strain>
    </source>
</reference>
<dbReference type="InterPro" id="IPR009351">
    <property type="entry name" value="AlkZ-like"/>
</dbReference>
<dbReference type="Pfam" id="PF06224">
    <property type="entry name" value="AlkZ-like"/>
    <property type="match status" value="1"/>
</dbReference>
<evidence type="ECO:0000313" key="1">
    <source>
        <dbReference type="EMBL" id="GAA1927427.1"/>
    </source>
</evidence>